<gene>
    <name evidence="5" type="ORF">STIAU_1466</name>
</gene>
<dbReference type="GO" id="GO:0003841">
    <property type="term" value="F:1-acylglycerol-3-phosphate O-acyltransferase activity"/>
    <property type="evidence" value="ECO:0007669"/>
    <property type="project" value="TreeGrafter"/>
</dbReference>
<reference evidence="5 6" key="1">
    <citation type="submission" date="2006-04" db="EMBL/GenBank/DDBJ databases">
        <authorList>
            <person name="Nierman W.C."/>
        </authorList>
    </citation>
    <scope>NUCLEOTIDE SEQUENCE [LARGE SCALE GENOMIC DNA]</scope>
    <source>
        <strain evidence="5 6">DW4/3-1</strain>
    </source>
</reference>
<evidence type="ECO:0000256" key="2">
    <source>
        <dbReference type="ARBA" id="ARBA00022679"/>
    </source>
</evidence>
<comment type="pathway">
    <text evidence="1">Lipid metabolism.</text>
</comment>
<evidence type="ECO:0000259" key="4">
    <source>
        <dbReference type="SMART" id="SM00563"/>
    </source>
</evidence>
<feature type="domain" description="Phospholipid/glycerol acyltransferase" evidence="4">
    <location>
        <begin position="69"/>
        <end position="178"/>
    </location>
</feature>
<dbReference type="SUPFAM" id="SSF69593">
    <property type="entry name" value="Glycerol-3-phosphate (1)-acyltransferase"/>
    <property type="match status" value="1"/>
</dbReference>
<dbReference type="InterPro" id="IPR002123">
    <property type="entry name" value="Plipid/glycerol_acylTrfase"/>
</dbReference>
<name>Q09DL6_STIAD</name>
<dbReference type="AlphaFoldDB" id="Q09DL6"/>
<dbReference type="GO" id="GO:0006654">
    <property type="term" value="P:phosphatidic acid biosynthetic process"/>
    <property type="evidence" value="ECO:0007669"/>
    <property type="project" value="TreeGrafter"/>
</dbReference>
<organism evidence="5 6">
    <name type="scientific">Stigmatella aurantiaca (strain DW4/3-1)</name>
    <dbReference type="NCBI Taxonomy" id="378806"/>
    <lineage>
        <taxon>Bacteria</taxon>
        <taxon>Pseudomonadati</taxon>
        <taxon>Myxococcota</taxon>
        <taxon>Myxococcia</taxon>
        <taxon>Myxococcales</taxon>
        <taxon>Cystobacterineae</taxon>
        <taxon>Archangiaceae</taxon>
        <taxon>Stigmatella</taxon>
    </lineage>
</organism>
<dbReference type="PATRIC" id="fig|378806.16.peg.9153"/>
<keyword evidence="2 5" id="KW-0808">Transferase</keyword>
<comment type="caution">
    <text evidence="5">The sequence shown here is derived from an EMBL/GenBank/DDBJ whole genome shotgun (WGS) entry which is preliminary data.</text>
</comment>
<dbReference type="PANTHER" id="PTHR10434:SF9">
    <property type="entry name" value="PHOSPHOLIPID_GLYCEROL ACYLTRANSFERASE DOMAIN-CONTAINING PROTEIN"/>
    <property type="match status" value="1"/>
</dbReference>
<evidence type="ECO:0000313" key="5">
    <source>
        <dbReference type="EMBL" id="EAU69793.1"/>
    </source>
</evidence>
<evidence type="ECO:0000256" key="3">
    <source>
        <dbReference type="ARBA" id="ARBA00023315"/>
    </source>
</evidence>
<evidence type="ECO:0000256" key="1">
    <source>
        <dbReference type="ARBA" id="ARBA00005189"/>
    </source>
</evidence>
<dbReference type="Proteomes" id="UP000032702">
    <property type="component" value="Unassembled WGS sequence"/>
</dbReference>
<sequence length="234" mass="26954">MPGNNRASRASRFDIPGSREQVAWRFNRQSLLEGFRGMWRRIKYGMGRTWMKAFGWRFEGEMPKTKKFVLIAAPHTSNWDLPYMLASAYILGIDLSWMGKHTLFEGPFGWFMKALGGIPVDRRSPQGLVHQVVERFKQSDTLYLAVPPNGTRKKVEYWKSGFYHIARGAQVPILLSYLDFGRKTAGLGPLFSPTGNVRADMDRIREFYRDVRGKYPDLESVPRLREEEAVSEVA</sequence>
<dbReference type="Pfam" id="PF01553">
    <property type="entry name" value="Acyltransferase"/>
    <property type="match status" value="1"/>
</dbReference>
<dbReference type="PANTHER" id="PTHR10434">
    <property type="entry name" value="1-ACYL-SN-GLYCEROL-3-PHOSPHATE ACYLTRANSFERASE"/>
    <property type="match status" value="1"/>
</dbReference>
<proteinExistence type="predicted"/>
<accession>Q09DL6</accession>
<dbReference type="CDD" id="cd07988">
    <property type="entry name" value="LPLAT_ABO13168-like"/>
    <property type="match status" value="1"/>
</dbReference>
<dbReference type="EMBL" id="AAMD01000003">
    <property type="protein sequence ID" value="EAU69793.1"/>
    <property type="molecule type" value="Genomic_DNA"/>
</dbReference>
<dbReference type="SMART" id="SM00563">
    <property type="entry name" value="PlsC"/>
    <property type="match status" value="1"/>
</dbReference>
<evidence type="ECO:0000313" key="6">
    <source>
        <dbReference type="Proteomes" id="UP000032702"/>
    </source>
</evidence>
<protein>
    <submittedName>
        <fullName evidence="5">Acyltransferase family protein</fullName>
    </submittedName>
</protein>
<keyword evidence="3 5" id="KW-0012">Acyltransferase</keyword>